<evidence type="ECO:0000313" key="10">
    <source>
        <dbReference type="Proteomes" id="UP001228044"/>
    </source>
</evidence>
<comment type="subcellular location">
    <subcellularLocation>
        <location evidence="1">Cell outer membrane</location>
    </subcellularLocation>
</comment>
<dbReference type="EMBL" id="JAUHHC010000001">
    <property type="protein sequence ID" value="MDN3919629.1"/>
    <property type="molecule type" value="Genomic_DNA"/>
</dbReference>
<gene>
    <name evidence="9" type="ORF">QWJ38_04955</name>
</gene>
<proteinExistence type="inferred from homology"/>
<evidence type="ECO:0000256" key="7">
    <source>
        <dbReference type="ARBA" id="ARBA00023237"/>
    </source>
</evidence>
<comment type="similarity">
    <text evidence="2">Belongs to the outer membrane factor (OMF) (TC 1.B.17) family.</text>
</comment>
<dbReference type="Proteomes" id="UP001228044">
    <property type="component" value="Unassembled WGS sequence"/>
</dbReference>
<evidence type="ECO:0000256" key="8">
    <source>
        <dbReference type="SAM" id="SignalP"/>
    </source>
</evidence>
<keyword evidence="10" id="KW-1185">Reference proteome</keyword>
<organism evidence="9 10">
    <name type="scientific">Roseateles violae</name>
    <dbReference type="NCBI Taxonomy" id="3058042"/>
    <lineage>
        <taxon>Bacteria</taxon>
        <taxon>Pseudomonadati</taxon>
        <taxon>Pseudomonadota</taxon>
        <taxon>Betaproteobacteria</taxon>
        <taxon>Burkholderiales</taxon>
        <taxon>Sphaerotilaceae</taxon>
        <taxon>Roseateles</taxon>
    </lineage>
</organism>
<dbReference type="InterPro" id="IPR010130">
    <property type="entry name" value="T1SS_OMP_TolC"/>
</dbReference>
<dbReference type="NCBIfam" id="TIGR01844">
    <property type="entry name" value="type_I_sec_TolC"/>
    <property type="match status" value="1"/>
</dbReference>
<evidence type="ECO:0000256" key="4">
    <source>
        <dbReference type="ARBA" id="ARBA00022452"/>
    </source>
</evidence>
<dbReference type="InterPro" id="IPR003423">
    <property type="entry name" value="OMP_efflux"/>
</dbReference>
<evidence type="ECO:0000256" key="2">
    <source>
        <dbReference type="ARBA" id="ARBA00007613"/>
    </source>
</evidence>
<keyword evidence="7" id="KW-0998">Cell outer membrane</keyword>
<dbReference type="RefSeq" id="WP_290357926.1">
    <property type="nucleotide sequence ID" value="NZ_JAUHHC010000001.1"/>
</dbReference>
<keyword evidence="8" id="KW-0732">Signal</keyword>
<evidence type="ECO:0000256" key="6">
    <source>
        <dbReference type="ARBA" id="ARBA00023136"/>
    </source>
</evidence>
<keyword evidence="3" id="KW-0813">Transport</keyword>
<dbReference type="Pfam" id="PF02321">
    <property type="entry name" value="OEP"/>
    <property type="match status" value="2"/>
</dbReference>
<evidence type="ECO:0000256" key="1">
    <source>
        <dbReference type="ARBA" id="ARBA00004442"/>
    </source>
</evidence>
<evidence type="ECO:0000256" key="3">
    <source>
        <dbReference type="ARBA" id="ARBA00022448"/>
    </source>
</evidence>
<protein>
    <submittedName>
        <fullName evidence="9">TolC family outer membrane protein</fullName>
    </submittedName>
</protein>
<dbReference type="SUPFAM" id="SSF56954">
    <property type="entry name" value="Outer membrane efflux proteins (OEP)"/>
    <property type="match status" value="1"/>
</dbReference>
<accession>A0ABT8DMK9</accession>
<dbReference type="PANTHER" id="PTHR30026:SF20">
    <property type="entry name" value="OUTER MEMBRANE PROTEIN TOLC"/>
    <property type="match status" value="1"/>
</dbReference>
<feature type="signal peptide" evidence="8">
    <location>
        <begin position="1"/>
        <end position="21"/>
    </location>
</feature>
<comment type="caution">
    <text evidence="9">The sequence shown here is derived from an EMBL/GenBank/DDBJ whole genome shotgun (WGS) entry which is preliminary data.</text>
</comment>
<evidence type="ECO:0000256" key="5">
    <source>
        <dbReference type="ARBA" id="ARBA00022692"/>
    </source>
</evidence>
<dbReference type="InterPro" id="IPR051906">
    <property type="entry name" value="TolC-like"/>
</dbReference>
<name>A0ABT8DMK9_9BURK</name>
<feature type="chain" id="PRO_5046981533" evidence="8">
    <location>
        <begin position="22"/>
        <end position="436"/>
    </location>
</feature>
<keyword evidence="4" id="KW-1134">Transmembrane beta strand</keyword>
<dbReference type="Gene3D" id="1.20.1600.10">
    <property type="entry name" value="Outer membrane efflux proteins (OEP)"/>
    <property type="match status" value="1"/>
</dbReference>
<sequence length="436" mass="46543">MPFRPGLLLLAALLGMAPALAAAEDLLQIYAQARAVDPLLASADAQRGIQRELSVQARAGLLPQWSLNAVDSRTQQEGTRLQQYSSNISQVLLDLGQLRNWDAAKTQLSAQDAAVRAAEQELCARVAVVYFGVLSAQASLATTIANEGAFAQQVQQAQARFDAGLSAAVDVDQARAYHELARGATVQARQVLADAREALVQITGQMPGALKPLADELPALPPQPQQPEAWIAQALQANPQLQAQRLNLDASEQRIGAARAAHWPTLVAGVDSANLRGYGVAPQDYGRTNTQLALRLNIPIFAGGATESQVRQAAYQRDLSREQLELGRRALVRETQAQYQAVQAGVALMQSTRAAVAASQQMLASTRAGQPLGTRTMTDLLLAIQTLANAQNAYEQARHRYVLAKLLLQQAAGGLNEAELAAVNQLLVAAKPAEDS</sequence>
<evidence type="ECO:0000313" key="9">
    <source>
        <dbReference type="EMBL" id="MDN3919629.1"/>
    </source>
</evidence>
<reference evidence="9 10" key="1">
    <citation type="submission" date="2023-06" db="EMBL/GenBank/DDBJ databases">
        <title>Pelomonas sp. PFR6 16S ribosomal RNA gene Genome sequencing and assembly.</title>
        <authorList>
            <person name="Woo H."/>
        </authorList>
    </citation>
    <scope>NUCLEOTIDE SEQUENCE [LARGE SCALE GENOMIC DNA]</scope>
    <source>
        <strain evidence="9 10">PFR6</strain>
    </source>
</reference>
<dbReference type="PANTHER" id="PTHR30026">
    <property type="entry name" value="OUTER MEMBRANE PROTEIN TOLC"/>
    <property type="match status" value="1"/>
</dbReference>
<keyword evidence="5" id="KW-0812">Transmembrane</keyword>
<keyword evidence="6" id="KW-0472">Membrane</keyword>